<dbReference type="Proteomes" id="UP000794436">
    <property type="component" value="Unassembled WGS sequence"/>
</dbReference>
<evidence type="ECO:0000313" key="2">
    <source>
        <dbReference type="EMBL" id="TMW55597.1"/>
    </source>
</evidence>
<feature type="region of interest" description="Disordered" evidence="1">
    <location>
        <begin position="143"/>
        <end position="223"/>
    </location>
</feature>
<feature type="region of interest" description="Disordered" evidence="1">
    <location>
        <begin position="1"/>
        <end position="68"/>
    </location>
</feature>
<feature type="compositionally biased region" description="Acidic residues" evidence="1">
    <location>
        <begin position="32"/>
        <end position="53"/>
    </location>
</feature>
<evidence type="ECO:0000256" key="1">
    <source>
        <dbReference type="SAM" id="MobiDB-lite"/>
    </source>
</evidence>
<protein>
    <submittedName>
        <fullName evidence="2">Uncharacterized protein</fullName>
    </submittedName>
</protein>
<feature type="compositionally biased region" description="Polar residues" evidence="1">
    <location>
        <begin position="55"/>
        <end position="67"/>
    </location>
</feature>
<comment type="caution">
    <text evidence="2">The sequence shown here is derived from an EMBL/GenBank/DDBJ whole genome shotgun (WGS) entry which is preliminary data.</text>
</comment>
<keyword evidence="3" id="KW-1185">Reference proteome</keyword>
<feature type="compositionally biased region" description="Polar residues" evidence="1">
    <location>
        <begin position="159"/>
        <end position="168"/>
    </location>
</feature>
<evidence type="ECO:0000313" key="3">
    <source>
        <dbReference type="Proteomes" id="UP000794436"/>
    </source>
</evidence>
<sequence>MNMADAHAMGFGRRPTAAVRRHGPAFGVSSGDAEDYYDTIMSSDDDEHSDVEEANTAQPVTTTQDLPTLTLVHGKQNDKPVENKAIFHHVGGLGGRATDEELVRAPRKASDEFILTNEERERHTQRRSQLENALDAALGLLETTSLSREGEAPFRYRSQRTPVTSPAPTSGAAKVEGHGPQQSENAKKKKLGAIHETGGDDDSDADDELRLGPDPLYDDGLDDADEKWVQTNLRALPCD</sequence>
<gene>
    <name evidence="2" type="ORF">Poli38472_010479</name>
</gene>
<dbReference type="OrthoDB" id="122464at2759"/>
<name>A0A8K1C361_PYTOL</name>
<accession>A0A8K1C361</accession>
<proteinExistence type="predicted"/>
<dbReference type="EMBL" id="SPLM01000147">
    <property type="protein sequence ID" value="TMW55597.1"/>
    <property type="molecule type" value="Genomic_DNA"/>
</dbReference>
<organism evidence="2 3">
    <name type="scientific">Pythium oligandrum</name>
    <name type="common">Mycoparasitic fungus</name>
    <dbReference type="NCBI Taxonomy" id="41045"/>
    <lineage>
        <taxon>Eukaryota</taxon>
        <taxon>Sar</taxon>
        <taxon>Stramenopiles</taxon>
        <taxon>Oomycota</taxon>
        <taxon>Peronosporomycetes</taxon>
        <taxon>Pythiales</taxon>
        <taxon>Pythiaceae</taxon>
        <taxon>Pythium</taxon>
    </lineage>
</organism>
<reference evidence="2" key="1">
    <citation type="submission" date="2019-03" db="EMBL/GenBank/DDBJ databases">
        <title>Long read genome sequence of the mycoparasitic Pythium oligandrum ATCC 38472 isolated from sugarbeet rhizosphere.</title>
        <authorList>
            <person name="Gaulin E."/>
        </authorList>
    </citation>
    <scope>NUCLEOTIDE SEQUENCE</scope>
    <source>
        <strain evidence="2">ATCC 38472_TT</strain>
    </source>
</reference>
<dbReference type="AlphaFoldDB" id="A0A8K1C361"/>